<evidence type="ECO:0008006" key="4">
    <source>
        <dbReference type="Google" id="ProtNLM"/>
    </source>
</evidence>
<feature type="transmembrane region" description="Helical" evidence="1">
    <location>
        <begin position="46"/>
        <end position="67"/>
    </location>
</feature>
<evidence type="ECO:0000313" key="3">
    <source>
        <dbReference type="Proteomes" id="UP000198680"/>
    </source>
</evidence>
<gene>
    <name evidence="2" type="ORF">SAMN05660642_00348</name>
</gene>
<organism evidence="2 3">
    <name type="scientific">Geodermatophilus siccatus</name>
    <dbReference type="NCBI Taxonomy" id="1137991"/>
    <lineage>
        <taxon>Bacteria</taxon>
        <taxon>Bacillati</taxon>
        <taxon>Actinomycetota</taxon>
        <taxon>Actinomycetes</taxon>
        <taxon>Geodermatophilales</taxon>
        <taxon>Geodermatophilaceae</taxon>
        <taxon>Geodermatophilus</taxon>
    </lineage>
</organism>
<dbReference type="PROSITE" id="PS51318">
    <property type="entry name" value="TAT"/>
    <property type="match status" value="1"/>
</dbReference>
<keyword evidence="3" id="KW-1185">Reference proteome</keyword>
<evidence type="ECO:0000256" key="1">
    <source>
        <dbReference type="SAM" id="Phobius"/>
    </source>
</evidence>
<keyword evidence="1" id="KW-0472">Membrane</keyword>
<dbReference type="InterPro" id="IPR018392">
    <property type="entry name" value="LysM"/>
</dbReference>
<dbReference type="InterPro" id="IPR036779">
    <property type="entry name" value="LysM_dom_sf"/>
</dbReference>
<dbReference type="RefSeq" id="WP_091212954.1">
    <property type="nucleotide sequence ID" value="NZ_FNHE01000001.1"/>
</dbReference>
<sequence length="242" mass="24109">MSIRRLFGTATAMAAAAAGLRAVTPDLGAVADAGLDLQRVVDTAGAETVLLAGVAALAWAVWLWGALGLTLTALSALPGVAGTIARTLTRCLLPAGARRAAALALGVGLVTGPPLVAGCTPVSGALPQAVAVASAEGPVAPAHGPVVDWPETPAQTPAPPAPSAPAAVPDWPAPVRDEHVVLRGECLWDIAAADLARQTGVSPTDDEVATAVDAWWHANAGVIGPDPDLLRPGQVLRPPPAS</sequence>
<accession>A0A1G9LAD2</accession>
<dbReference type="CDD" id="cd00118">
    <property type="entry name" value="LysM"/>
    <property type="match status" value="1"/>
</dbReference>
<protein>
    <recommendedName>
        <fullName evidence="4">LysM domain-containing protein</fullName>
    </recommendedName>
</protein>
<dbReference type="Proteomes" id="UP000198680">
    <property type="component" value="Unassembled WGS sequence"/>
</dbReference>
<dbReference type="OrthoDB" id="3210682at2"/>
<keyword evidence="1" id="KW-1133">Transmembrane helix</keyword>
<dbReference type="Gene3D" id="3.10.350.10">
    <property type="entry name" value="LysM domain"/>
    <property type="match status" value="1"/>
</dbReference>
<dbReference type="AlphaFoldDB" id="A0A1G9LAD2"/>
<dbReference type="EMBL" id="FNHE01000001">
    <property type="protein sequence ID" value="SDL58928.1"/>
    <property type="molecule type" value="Genomic_DNA"/>
</dbReference>
<name>A0A1G9LAD2_9ACTN</name>
<dbReference type="InterPro" id="IPR006311">
    <property type="entry name" value="TAT_signal"/>
</dbReference>
<reference evidence="3" key="1">
    <citation type="submission" date="2016-10" db="EMBL/GenBank/DDBJ databases">
        <authorList>
            <person name="Varghese N."/>
            <person name="Submissions S."/>
        </authorList>
    </citation>
    <scope>NUCLEOTIDE SEQUENCE [LARGE SCALE GENOMIC DNA]</scope>
    <source>
        <strain evidence="3">DSM 45419</strain>
    </source>
</reference>
<dbReference type="STRING" id="1137991.SAMN05660642_00348"/>
<proteinExistence type="predicted"/>
<keyword evidence="1" id="KW-0812">Transmembrane</keyword>
<evidence type="ECO:0000313" key="2">
    <source>
        <dbReference type="EMBL" id="SDL58928.1"/>
    </source>
</evidence>